<name>B0CDC7_ACAM1</name>
<organism evidence="3 4">
    <name type="scientific">Acaryochloris marina (strain MBIC 11017)</name>
    <dbReference type="NCBI Taxonomy" id="329726"/>
    <lineage>
        <taxon>Bacteria</taxon>
        <taxon>Bacillati</taxon>
        <taxon>Cyanobacteriota</taxon>
        <taxon>Cyanophyceae</taxon>
        <taxon>Acaryochloridales</taxon>
        <taxon>Acaryochloridaceae</taxon>
        <taxon>Acaryochloris</taxon>
    </lineage>
</organism>
<dbReference type="GO" id="GO:0000270">
    <property type="term" value="P:peptidoglycan metabolic process"/>
    <property type="evidence" value="ECO:0007669"/>
    <property type="project" value="TreeGrafter"/>
</dbReference>
<keyword evidence="3" id="KW-0121">Carboxypeptidase</keyword>
<evidence type="ECO:0000256" key="1">
    <source>
        <dbReference type="ARBA" id="ARBA00006096"/>
    </source>
</evidence>
<dbReference type="GO" id="GO:0006508">
    <property type="term" value="P:proteolysis"/>
    <property type="evidence" value="ECO:0007669"/>
    <property type="project" value="InterPro"/>
</dbReference>
<evidence type="ECO:0000313" key="4">
    <source>
        <dbReference type="Proteomes" id="UP000000268"/>
    </source>
</evidence>
<dbReference type="Gene3D" id="3.50.80.20">
    <property type="entry name" value="D-Ala-D-Ala carboxypeptidase C, peptidase S13"/>
    <property type="match status" value="1"/>
</dbReference>
<reference evidence="3 4" key="1">
    <citation type="journal article" date="2008" name="Proc. Natl. Acad. Sci. U.S.A.">
        <title>Niche adaptation and genome expansion in the chlorophyll d-producing cyanobacterium Acaryochloris marina.</title>
        <authorList>
            <person name="Swingley W.D."/>
            <person name="Chen M."/>
            <person name="Cheung P.C."/>
            <person name="Conrad A.L."/>
            <person name="Dejesa L.C."/>
            <person name="Hao J."/>
            <person name="Honchak B.M."/>
            <person name="Karbach L.E."/>
            <person name="Kurdoglu A."/>
            <person name="Lahiri S."/>
            <person name="Mastrian S.D."/>
            <person name="Miyashita H."/>
            <person name="Page L."/>
            <person name="Ramakrishna P."/>
            <person name="Satoh S."/>
            <person name="Sattley W.M."/>
            <person name="Shimada Y."/>
            <person name="Taylor H.L."/>
            <person name="Tomo T."/>
            <person name="Tsuchiya T."/>
            <person name="Wang Z.T."/>
            <person name="Raymond J."/>
            <person name="Mimuro M."/>
            <person name="Blankenship R.E."/>
            <person name="Touchman J.W."/>
        </authorList>
    </citation>
    <scope>NUCLEOTIDE SEQUENCE [LARGE SCALE GENOMIC DNA]</scope>
    <source>
        <strain evidence="4">MBIC 11017</strain>
    </source>
</reference>
<dbReference type="KEGG" id="amr:AM1_1832"/>
<protein>
    <submittedName>
        <fullName evidence="3">D-alanyl-D-alanine carboxypeptidase</fullName>
    </submittedName>
</protein>
<proteinExistence type="inferred from homology"/>
<keyword evidence="4" id="KW-1185">Reference proteome</keyword>
<dbReference type="PRINTS" id="PR00922">
    <property type="entry name" value="DADACBPTASE3"/>
</dbReference>
<accession>B0CDC7</accession>
<dbReference type="OrthoDB" id="9802627at2"/>
<keyword evidence="2" id="KW-0378">Hydrolase</keyword>
<dbReference type="Gene3D" id="3.40.710.10">
    <property type="entry name" value="DD-peptidase/beta-lactamase superfamily"/>
    <property type="match status" value="2"/>
</dbReference>
<dbReference type="NCBIfam" id="TIGR00666">
    <property type="entry name" value="PBP4"/>
    <property type="match status" value="1"/>
</dbReference>
<evidence type="ECO:0000256" key="2">
    <source>
        <dbReference type="ARBA" id="ARBA00022801"/>
    </source>
</evidence>
<dbReference type="SUPFAM" id="SSF56601">
    <property type="entry name" value="beta-lactamase/transpeptidase-like"/>
    <property type="match status" value="1"/>
</dbReference>
<dbReference type="AlphaFoldDB" id="B0CDC7"/>
<dbReference type="InterPro" id="IPR012338">
    <property type="entry name" value="Beta-lactam/transpept-like"/>
</dbReference>
<dbReference type="HOGENOM" id="CLU_017692_1_2_3"/>
<evidence type="ECO:0000313" key="3">
    <source>
        <dbReference type="EMBL" id="ABW26852.1"/>
    </source>
</evidence>
<dbReference type="InterPro" id="IPR000667">
    <property type="entry name" value="Peptidase_S13"/>
</dbReference>
<dbReference type="Pfam" id="PF02113">
    <property type="entry name" value="Peptidase_S13"/>
    <property type="match status" value="1"/>
</dbReference>
<sequence>MSGDNVIKGGLVVGLLSMSVAAQGAPSLKPQCVAQLQRDMDEIASQPLFTQARLGIAVQPLQASQPLYTKDAQRYFLPASTTKVMTTAAALTRLGPQFRIQTDIYGSGTGPALDHLRIVGRGDPTLSDQQLQQIATQLKQKGIRQINHLLGDDTYFQGPGIVPSWEWEDLQAGYGAPVNSLILNQNAYELKIWPQALGQPLRVEWLSPHPIGPWRQINRTRTVAQNAPEYIEIVRRLKGNTLEIEITGQLRAGAPHDRSAVAVIDPGWFLLKRFRAILAAQQIKVGRLSLLSTPQERNAALKGKSEQRLTQIQSSPLTTLIKITNQESNNLYAEALVKALGAAQKQTSQNTHQQGLKALKQTLTQLGVNASTYAVADGSGLSRQNLVSPLALTQTLNGILKSPHASTFQTSLPKDSIGQNSPSALWSKSGGMRGVSTLTGYLQHPQSSPVLFSLMFNQYNQSSSKRRQAMDAMLLSINRWQSCQGRNG</sequence>
<dbReference type="PANTHER" id="PTHR30023">
    <property type="entry name" value="D-ALANYL-D-ALANINE CARBOXYPEPTIDASE"/>
    <property type="match status" value="1"/>
</dbReference>
<dbReference type="Proteomes" id="UP000000268">
    <property type="component" value="Chromosome"/>
</dbReference>
<gene>
    <name evidence="3" type="primary">dacB</name>
    <name evidence="3" type="ordered locus">AM1_1832</name>
</gene>
<dbReference type="STRING" id="329726.AM1_1832"/>
<comment type="similarity">
    <text evidence="1">Belongs to the peptidase S13 family.</text>
</comment>
<dbReference type="GO" id="GO:0004185">
    <property type="term" value="F:serine-type carboxypeptidase activity"/>
    <property type="evidence" value="ECO:0007669"/>
    <property type="project" value="InterPro"/>
</dbReference>
<dbReference type="PANTHER" id="PTHR30023:SF0">
    <property type="entry name" value="PENICILLIN-SENSITIVE CARBOXYPEPTIDASE A"/>
    <property type="match status" value="1"/>
</dbReference>
<dbReference type="eggNOG" id="COG2027">
    <property type="taxonomic scope" value="Bacteria"/>
</dbReference>
<dbReference type="RefSeq" id="WP_012162357.1">
    <property type="nucleotide sequence ID" value="NC_009925.1"/>
</dbReference>
<dbReference type="EMBL" id="CP000828">
    <property type="protein sequence ID" value="ABW26852.1"/>
    <property type="molecule type" value="Genomic_DNA"/>
</dbReference>
<dbReference type="MEROPS" id="S13.002"/>
<keyword evidence="3" id="KW-0645">Protease</keyword>